<evidence type="ECO:0000313" key="1">
    <source>
        <dbReference type="EMBL" id="KAK3710414.1"/>
    </source>
</evidence>
<reference evidence="1" key="1">
    <citation type="submission" date="2023-07" db="EMBL/GenBank/DDBJ databases">
        <title>Black Yeasts Isolated from many extreme environments.</title>
        <authorList>
            <person name="Coleine C."/>
            <person name="Stajich J.E."/>
            <person name="Selbmann L."/>
        </authorList>
    </citation>
    <scope>NUCLEOTIDE SEQUENCE</scope>
    <source>
        <strain evidence="1">CCFEE 5714</strain>
    </source>
</reference>
<organism evidence="1 2">
    <name type="scientific">Vermiconidia calcicola</name>
    <dbReference type="NCBI Taxonomy" id="1690605"/>
    <lineage>
        <taxon>Eukaryota</taxon>
        <taxon>Fungi</taxon>
        <taxon>Dikarya</taxon>
        <taxon>Ascomycota</taxon>
        <taxon>Pezizomycotina</taxon>
        <taxon>Dothideomycetes</taxon>
        <taxon>Dothideomycetidae</taxon>
        <taxon>Mycosphaerellales</taxon>
        <taxon>Extremaceae</taxon>
        <taxon>Vermiconidia</taxon>
    </lineage>
</organism>
<dbReference type="Proteomes" id="UP001281147">
    <property type="component" value="Unassembled WGS sequence"/>
</dbReference>
<name>A0ACC3N845_9PEZI</name>
<accession>A0ACC3N845</accession>
<proteinExistence type="predicted"/>
<protein>
    <submittedName>
        <fullName evidence="1">Uncharacterized protein</fullName>
    </submittedName>
</protein>
<comment type="caution">
    <text evidence="1">The sequence shown here is derived from an EMBL/GenBank/DDBJ whole genome shotgun (WGS) entry which is preliminary data.</text>
</comment>
<dbReference type="EMBL" id="JAUTXU010000084">
    <property type="protein sequence ID" value="KAK3710414.1"/>
    <property type="molecule type" value="Genomic_DNA"/>
</dbReference>
<keyword evidence="2" id="KW-1185">Reference proteome</keyword>
<gene>
    <name evidence="1" type="ORF">LTR37_010257</name>
</gene>
<sequence>MRYQDWDVLLFPAGEEGAHVPIKEFKTACYVEQPESNGHHATPIPLLTTFIPSLQRNAPFQISVHSWVKTAPLLAPNADGSRHKEVWQARVVVDGECVSTRFIDNESVWPHIISSASSPSVSRPTNQLHFPPFHREIMSQSHWNAADRVGRIRVELSAGYAPEPIGRYVKLRDVVTFAFQPAPIELLEHSGVAWPNAHMFMNPLQANRFHNVHAANAIMPAAVKHKRVASTSNINSTVPMFGDSFFQRPASPSNPITHEMNSNYDASSRSTSAYSVMGNSAAPLLMNPALYAPAPVYPTITHPDGTRQQVKLRLPSDQLQMIISALQPAPQTHEDTARAAAMPPPPLPQHAQTTKANVDNVATTNGSTLPPFGSDVINFIDRRAESRYSDVSMHNNCDSFPSCTTEDAEGHVVHNPPAASATVVRGRKEGGSTPTKPRDFFSTILDTPADPPTSVTELPASMETGLGLVSSSPVEAQGKKRARSALKSLNINDGGSPEKKDTTKPPRKASRASVSSNSSSKENAPEGHENMMLDA</sequence>
<evidence type="ECO:0000313" key="2">
    <source>
        <dbReference type="Proteomes" id="UP001281147"/>
    </source>
</evidence>